<dbReference type="STRING" id="993689.GCA_002077135_01230"/>
<dbReference type="SUPFAM" id="SSF53955">
    <property type="entry name" value="Lysozyme-like"/>
    <property type="match status" value="1"/>
</dbReference>
<evidence type="ECO:0000313" key="5">
    <source>
        <dbReference type="Proteomes" id="UP000307749"/>
    </source>
</evidence>
<evidence type="ECO:0000313" key="4">
    <source>
        <dbReference type="EMBL" id="THD11157.1"/>
    </source>
</evidence>
<dbReference type="NCBIfam" id="TIGR02282">
    <property type="entry name" value="MltB"/>
    <property type="match status" value="1"/>
</dbReference>
<keyword evidence="2" id="KW-0732">Signal</keyword>
<dbReference type="InterPro" id="IPR031304">
    <property type="entry name" value="SLT_2"/>
</dbReference>
<feature type="chain" id="PRO_5020571236" evidence="2">
    <location>
        <begin position="25"/>
        <end position="357"/>
    </location>
</feature>
<dbReference type="CDD" id="cd13399">
    <property type="entry name" value="Slt35-like"/>
    <property type="match status" value="1"/>
</dbReference>
<dbReference type="Gene3D" id="1.10.8.350">
    <property type="entry name" value="Bacterial muramidase"/>
    <property type="match status" value="1"/>
</dbReference>
<dbReference type="Proteomes" id="UP000307749">
    <property type="component" value="Unassembled WGS sequence"/>
</dbReference>
<accession>A0A4S3KQ49</accession>
<sequence length="357" mass="38068">MPTRVFLLACAVLCAGCVAQPRPAPTPPAQAAPAAAAARAASVMPAAVAGVVPAVAPDVQDFVAQLLRQHPDLERTHIEQLLAEARVQPSIIAAMQRPAEAKPWKDYRPIFLGQARIDAGIAFYRAHRERVDRIADRYGVPPQILVAILGVETYYGRQTGGYRVLDALYTLAFHYPPRAAFFQKELGVFLSLPRGALPGPRAELRGSYAGAMGWCQFMPSSFARYGVSVDAGGPVDLWGSLPDILASTANYLAQHGWQRDAPIAVRARAAAAAQAPPIEGSAPIHTVAGLAARGYTGAAGIAQRTPATLLTLQGRDGPEYWITFTNFQVITRYNTSAMYALAVTQLADDIAQGAATQ</sequence>
<gene>
    <name evidence="4" type="ORF">B1806_05265</name>
</gene>
<evidence type="ECO:0000259" key="3">
    <source>
        <dbReference type="Pfam" id="PF13406"/>
    </source>
</evidence>
<proteinExistence type="predicted"/>
<dbReference type="InterPro" id="IPR023346">
    <property type="entry name" value="Lysozyme-like_dom_sf"/>
</dbReference>
<evidence type="ECO:0000256" key="1">
    <source>
        <dbReference type="PIRSR" id="PIRSR611757-1"/>
    </source>
</evidence>
<feature type="domain" description="Transglycosylase SLT" evidence="3">
    <location>
        <begin position="58"/>
        <end position="348"/>
    </location>
</feature>
<dbReference type="PANTHER" id="PTHR30163:SF9">
    <property type="entry name" value="MEMBRANE-BOUND LYTIC MUREIN TRANSGLYCOSYLASE B"/>
    <property type="match status" value="1"/>
</dbReference>
<dbReference type="Gene3D" id="1.10.530.10">
    <property type="match status" value="1"/>
</dbReference>
<name>A0A4S3KQ49_9GAMM</name>
<reference evidence="4 5" key="1">
    <citation type="submission" date="2017-02" db="EMBL/GenBank/DDBJ databases">
        <title>Whole genome sequencing of Metallibacterium scheffleri DSM 24874 (T).</title>
        <authorList>
            <person name="Kumar S."/>
            <person name="Patil P."/>
            <person name="Patil P.B."/>
        </authorList>
    </citation>
    <scope>NUCLEOTIDE SEQUENCE [LARGE SCALE GENOMIC DNA]</scope>
    <source>
        <strain evidence="4 5">DSM 24874</strain>
    </source>
</reference>
<dbReference type="RefSeq" id="WP_081126837.1">
    <property type="nucleotide sequence ID" value="NZ_DAHXOC010000012.1"/>
</dbReference>
<organism evidence="4 5">
    <name type="scientific">Metallibacterium scheffleri</name>
    <dbReference type="NCBI Taxonomy" id="993689"/>
    <lineage>
        <taxon>Bacteria</taxon>
        <taxon>Pseudomonadati</taxon>
        <taxon>Pseudomonadota</taxon>
        <taxon>Gammaproteobacteria</taxon>
        <taxon>Lysobacterales</taxon>
        <taxon>Rhodanobacteraceae</taxon>
        <taxon>Metallibacterium</taxon>
    </lineage>
</organism>
<keyword evidence="5" id="KW-1185">Reference proteome</keyword>
<evidence type="ECO:0000256" key="2">
    <source>
        <dbReference type="SAM" id="SignalP"/>
    </source>
</evidence>
<dbReference type="InterPro" id="IPR043426">
    <property type="entry name" value="MltB-like"/>
</dbReference>
<feature type="signal peptide" evidence="2">
    <location>
        <begin position="1"/>
        <end position="24"/>
    </location>
</feature>
<protein>
    <submittedName>
        <fullName evidence="4">Lytic murein transglycosylase B</fullName>
    </submittedName>
</protein>
<dbReference type="EMBL" id="MWQO01000016">
    <property type="protein sequence ID" value="THD11157.1"/>
    <property type="molecule type" value="Genomic_DNA"/>
</dbReference>
<dbReference type="PANTHER" id="PTHR30163">
    <property type="entry name" value="MEMBRANE-BOUND LYTIC MUREIN TRANSGLYCOSYLASE B"/>
    <property type="match status" value="1"/>
</dbReference>
<dbReference type="Pfam" id="PF13406">
    <property type="entry name" value="SLT_2"/>
    <property type="match status" value="1"/>
</dbReference>
<dbReference type="GO" id="GO:0008933">
    <property type="term" value="F:peptidoglycan lytic transglycosylase activity"/>
    <property type="evidence" value="ECO:0007669"/>
    <property type="project" value="TreeGrafter"/>
</dbReference>
<feature type="active site" evidence="1">
    <location>
        <position position="152"/>
    </location>
</feature>
<comment type="caution">
    <text evidence="4">The sequence shown here is derived from an EMBL/GenBank/DDBJ whole genome shotgun (WGS) entry which is preliminary data.</text>
</comment>
<dbReference type="GO" id="GO:0009253">
    <property type="term" value="P:peptidoglycan catabolic process"/>
    <property type="evidence" value="ECO:0007669"/>
    <property type="project" value="TreeGrafter"/>
</dbReference>
<dbReference type="AlphaFoldDB" id="A0A4S3KQ49"/>
<dbReference type="InterPro" id="IPR011757">
    <property type="entry name" value="Lytic_transglycosylase_MltB"/>
</dbReference>